<comment type="subcellular location">
    <subcellularLocation>
        <location evidence="1">Cytoplasm</location>
    </subcellularLocation>
</comment>
<protein>
    <submittedName>
        <fullName evidence="7">WD repeat-containing protein 34-like</fullName>
    </submittedName>
</protein>
<reference evidence="7" key="1">
    <citation type="submission" date="2025-08" db="UniProtKB">
        <authorList>
            <consortium name="RefSeq"/>
        </authorList>
    </citation>
    <scope>IDENTIFICATION</scope>
    <source>
        <strain evidence="7">USDA-PBARC FA_bdor</strain>
        <tissue evidence="7">Whole organism</tissue>
    </source>
</reference>
<dbReference type="PANTHER" id="PTHR12442:SF26">
    <property type="entry name" value="CYTOPLASMIC DYNEIN 2 INTERMEDIATE CHAIN 2"/>
    <property type="match status" value="1"/>
</dbReference>
<dbReference type="Proteomes" id="UP000694866">
    <property type="component" value="Unplaced"/>
</dbReference>
<dbReference type="GO" id="GO:0097014">
    <property type="term" value="C:ciliary plasm"/>
    <property type="evidence" value="ECO:0007669"/>
    <property type="project" value="TreeGrafter"/>
</dbReference>
<dbReference type="InterPro" id="IPR015943">
    <property type="entry name" value="WD40/YVTN_repeat-like_dom_sf"/>
</dbReference>
<dbReference type="AlphaFoldDB" id="A0A9R1TMA2"/>
<dbReference type="RefSeq" id="XP_011312080.1">
    <property type="nucleotide sequence ID" value="XM_011313778.1"/>
</dbReference>
<evidence type="ECO:0000256" key="4">
    <source>
        <dbReference type="ARBA" id="ARBA00022737"/>
    </source>
</evidence>
<feature type="region of interest" description="Disordered" evidence="5">
    <location>
        <begin position="30"/>
        <end position="50"/>
    </location>
</feature>
<keyword evidence="2" id="KW-0963">Cytoplasm</keyword>
<dbReference type="GO" id="GO:0045503">
    <property type="term" value="F:dynein light chain binding"/>
    <property type="evidence" value="ECO:0007669"/>
    <property type="project" value="TreeGrafter"/>
</dbReference>
<dbReference type="OrthoDB" id="445052at2759"/>
<keyword evidence="4" id="KW-0677">Repeat</keyword>
<evidence type="ECO:0000256" key="2">
    <source>
        <dbReference type="ARBA" id="ARBA00022490"/>
    </source>
</evidence>
<dbReference type="GO" id="GO:0045504">
    <property type="term" value="F:dynein heavy chain binding"/>
    <property type="evidence" value="ECO:0007669"/>
    <property type="project" value="TreeGrafter"/>
</dbReference>
<dbReference type="InterPro" id="IPR050687">
    <property type="entry name" value="Dynein_IC"/>
</dbReference>
<evidence type="ECO:0000313" key="6">
    <source>
        <dbReference type="Proteomes" id="UP000694866"/>
    </source>
</evidence>
<dbReference type="Gene3D" id="2.130.10.10">
    <property type="entry name" value="YVTN repeat-like/Quinoprotein amine dehydrogenase"/>
    <property type="match status" value="2"/>
</dbReference>
<evidence type="ECO:0000313" key="7">
    <source>
        <dbReference type="RefSeq" id="XP_011312080.1"/>
    </source>
</evidence>
<evidence type="ECO:0000256" key="1">
    <source>
        <dbReference type="ARBA" id="ARBA00004496"/>
    </source>
</evidence>
<accession>A0A9R1TMA2</accession>
<dbReference type="KEGG" id="fas:105271945"/>
<dbReference type="GO" id="GO:0005868">
    <property type="term" value="C:cytoplasmic dynein complex"/>
    <property type="evidence" value="ECO:0007669"/>
    <property type="project" value="TreeGrafter"/>
</dbReference>
<evidence type="ECO:0000256" key="5">
    <source>
        <dbReference type="SAM" id="MobiDB-lite"/>
    </source>
</evidence>
<sequence length="471" mass="52331">MFSDNSSEPSGFSSAATTVKEAVSNAAQTENIRHDSKQSQNITQQSAQTQTAERITAVTDIDYNRLAEFLRKVTPGIMEALDNTSESDILDGYDPIATKEITLQVKLLNKFPTLEESDSKRKISALTWSTHGGTLAIAYSIPYHEQWCDHLSEIKFYELKRDDDVPPTANKHLETNACITDISYHPTKPSIFAAGFFNGDVALWNLADEESVVPLLVCVHGDVVTSLLWRERTINEPHLLITSSADGYIFIHKLTANFTIASLHNKYKIVKEHNPTENTRPRSAGGRKERAAEAGLSITCLDFSLKNPIFIVGTLCGGLYKCSLDSSIPVQGDDKLFDPVIDEYDRYEGSVTALRCSQTTNLFISSGTNMELRVYDVDQICIIRVIAVEHTVIGLKWFPYGKEIISAYGADSSVNFYDISHGRLVTNLKIESTTENITAFDFNKKRDTAALADSHGNLEIWKMPKQAIQSG</sequence>
<dbReference type="SMART" id="SM00320">
    <property type="entry name" value="WD40"/>
    <property type="match status" value="5"/>
</dbReference>
<dbReference type="InterPro" id="IPR001680">
    <property type="entry name" value="WD40_rpt"/>
</dbReference>
<proteinExistence type="predicted"/>
<keyword evidence="6" id="KW-1185">Reference proteome</keyword>
<organism evidence="6 7">
    <name type="scientific">Fopius arisanus</name>
    <dbReference type="NCBI Taxonomy" id="64838"/>
    <lineage>
        <taxon>Eukaryota</taxon>
        <taxon>Metazoa</taxon>
        <taxon>Ecdysozoa</taxon>
        <taxon>Arthropoda</taxon>
        <taxon>Hexapoda</taxon>
        <taxon>Insecta</taxon>
        <taxon>Pterygota</taxon>
        <taxon>Neoptera</taxon>
        <taxon>Endopterygota</taxon>
        <taxon>Hymenoptera</taxon>
        <taxon>Apocrita</taxon>
        <taxon>Ichneumonoidea</taxon>
        <taxon>Braconidae</taxon>
        <taxon>Opiinae</taxon>
        <taxon>Fopius</taxon>
    </lineage>
</organism>
<dbReference type="SUPFAM" id="SSF50978">
    <property type="entry name" value="WD40 repeat-like"/>
    <property type="match status" value="1"/>
</dbReference>
<gene>
    <name evidence="7" type="primary">LOC105271945</name>
</gene>
<dbReference type="InterPro" id="IPR036322">
    <property type="entry name" value="WD40_repeat_dom_sf"/>
</dbReference>
<dbReference type="GO" id="GO:0042073">
    <property type="term" value="P:intraciliary transport"/>
    <property type="evidence" value="ECO:0007669"/>
    <property type="project" value="TreeGrafter"/>
</dbReference>
<dbReference type="PANTHER" id="PTHR12442">
    <property type="entry name" value="DYNEIN INTERMEDIATE CHAIN"/>
    <property type="match status" value="1"/>
</dbReference>
<dbReference type="GeneID" id="105271945"/>
<keyword evidence="3" id="KW-0853">WD repeat</keyword>
<name>A0A9R1TMA2_9HYME</name>
<feature type="compositionally biased region" description="Polar residues" evidence="5">
    <location>
        <begin position="38"/>
        <end position="50"/>
    </location>
</feature>
<evidence type="ECO:0000256" key="3">
    <source>
        <dbReference type="ARBA" id="ARBA00022574"/>
    </source>
</evidence>